<protein>
    <recommendedName>
        <fullName evidence="9">Carnitine dehydratase</fullName>
    </recommendedName>
</protein>
<dbReference type="GO" id="GO:0070403">
    <property type="term" value="F:NAD+ binding"/>
    <property type="evidence" value="ECO:0007669"/>
    <property type="project" value="InterPro"/>
</dbReference>
<dbReference type="Pfam" id="PF02737">
    <property type="entry name" value="3HCDH_N"/>
    <property type="match status" value="1"/>
</dbReference>
<evidence type="ECO:0000313" key="8">
    <source>
        <dbReference type="Proteomes" id="UP000655443"/>
    </source>
</evidence>
<evidence type="ECO:0000256" key="3">
    <source>
        <dbReference type="ARBA" id="ARBA00023002"/>
    </source>
</evidence>
<dbReference type="SUPFAM" id="SSF51735">
    <property type="entry name" value="NAD(P)-binding Rossmann-fold domains"/>
    <property type="match status" value="1"/>
</dbReference>
<dbReference type="Proteomes" id="UP000655443">
    <property type="component" value="Unassembled WGS sequence"/>
</dbReference>
<dbReference type="RefSeq" id="WP_308433430.1">
    <property type="nucleotide sequence ID" value="NZ_BMVG01000016.1"/>
</dbReference>
<keyword evidence="3" id="KW-0560">Oxidoreductase</keyword>
<dbReference type="InterPro" id="IPR008927">
    <property type="entry name" value="6-PGluconate_DH-like_C_sf"/>
</dbReference>
<feature type="region of interest" description="Disordered" evidence="4">
    <location>
        <begin position="317"/>
        <end position="356"/>
    </location>
</feature>
<dbReference type="SUPFAM" id="SSF89796">
    <property type="entry name" value="CoA-transferase family III (CaiB/BaiF)"/>
    <property type="match status" value="2"/>
</dbReference>
<evidence type="ECO:0008006" key="9">
    <source>
        <dbReference type="Google" id="ProtNLM"/>
    </source>
</evidence>
<reference evidence="7" key="2">
    <citation type="submission" date="2020-09" db="EMBL/GenBank/DDBJ databases">
        <authorList>
            <person name="Sun Q."/>
            <person name="Ohkuma M."/>
        </authorList>
    </citation>
    <scope>NUCLEOTIDE SEQUENCE</scope>
    <source>
        <strain evidence="7">JCM 4714</strain>
    </source>
</reference>
<dbReference type="InterPro" id="IPR006176">
    <property type="entry name" value="3-OHacyl-CoA_DH_NAD-bd"/>
</dbReference>
<evidence type="ECO:0000256" key="2">
    <source>
        <dbReference type="ARBA" id="ARBA00009463"/>
    </source>
</evidence>
<dbReference type="Gene3D" id="1.10.1040.10">
    <property type="entry name" value="N-(1-d-carboxylethyl)-l-norvaline Dehydrogenase, domain 2"/>
    <property type="match status" value="1"/>
</dbReference>
<evidence type="ECO:0000313" key="7">
    <source>
        <dbReference type="EMBL" id="GHE08449.1"/>
    </source>
</evidence>
<dbReference type="GO" id="GO:0006631">
    <property type="term" value="P:fatty acid metabolic process"/>
    <property type="evidence" value="ECO:0007669"/>
    <property type="project" value="InterPro"/>
</dbReference>
<dbReference type="Gene3D" id="3.40.50.720">
    <property type="entry name" value="NAD(P)-binding Rossmann-like Domain"/>
    <property type="match status" value="1"/>
</dbReference>
<comment type="similarity">
    <text evidence="2">Belongs to the 3-hydroxyacyl-CoA dehydrogenase family.</text>
</comment>
<feature type="domain" description="3-hydroxyacyl-CoA dehydrogenase NAD binding" evidence="6">
    <location>
        <begin position="13"/>
        <end position="187"/>
    </location>
</feature>
<organism evidence="7 8">
    <name type="scientific">Streptomyces alanosinicus</name>
    <dbReference type="NCBI Taxonomy" id="68171"/>
    <lineage>
        <taxon>Bacteria</taxon>
        <taxon>Bacillati</taxon>
        <taxon>Actinomycetota</taxon>
        <taxon>Actinomycetes</taxon>
        <taxon>Kitasatosporales</taxon>
        <taxon>Streptomycetaceae</taxon>
        <taxon>Streptomyces</taxon>
    </lineage>
</organism>
<dbReference type="Pfam" id="PF00725">
    <property type="entry name" value="3HCDH"/>
    <property type="match status" value="1"/>
</dbReference>
<dbReference type="Gene3D" id="3.40.50.10540">
    <property type="entry name" value="Crotonobetainyl-coa:carnitine coa-transferase, domain 1"/>
    <property type="match status" value="1"/>
</dbReference>
<comment type="pathway">
    <text evidence="1">Lipid metabolism; butanoate metabolism.</text>
</comment>
<dbReference type="AlphaFoldDB" id="A0A918YLP3"/>
<dbReference type="Pfam" id="PF02515">
    <property type="entry name" value="CoA_transf_3"/>
    <property type="match status" value="1"/>
</dbReference>
<dbReference type="PANTHER" id="PTHR48075:SF1">
    <property type="entry name" value="LAMBDA-CRYSTALLIN HOMOLOG"/>
    <property type="match status" value="1"/>
</dbReference>
<feature type="compositionally biased region" description="Pro residues" evidence="4">
    <location>
        <begin position="320"/>
        <end position="356"/>
    </location>
</feature>
<dbReference type="PANTHER" id="PTHR48075">
    <property type="entry name" value="3-HYDROXYACYL-COA DEHYDROGENASE FAMILY PROTEIN"/>
    <property type="match status" value="1"/>
</dbReference>
<reference evidence="7" key="1">
    <citation type="journal article" date="2014" name="Int. J. Syst. Evol. Microbiol.">
        <title>Complete genome sequence of Corynebacterium casei LMG S-19264T (=DSM 44701T), isolated from a smear-ripened cheese.</title>
        <authorList>
            <consortium name="US DOE Joint Genome Institute (JGI-PGF)"/>
            <person name="Walter F."/>
            <person name="Albersmeier A."/>
            <person name="Kalinowski J."/>
            <person name="Ruckert C."/>
        </authorList>
    </citation>
    <scope>NUCLEOTIDE SEQUENCE</scope>
    <source>
        <strain evidence="7">JCM 4714</strain>
    </source>
</reference>
<dbReference type="InterPro" id="IPR036291">
    <property type="entry name" value="NAD(P)-bd_dom_sf"/>
</dbReference>
<dbReference type="InterPro" id="IPR006180">
    <property type="entry name" value="3-OHacyl-CoA_DH_CS"/>
</dbReference>
<keyword evidence="8" id="KW-1185">Reference proteome</keyword>
<proteinExistence type="inferred from homology"/>
<feature type="domain" description="3-hydroxyacyl-CoA dehydrogenase C-terminal" evidence="5">
    <location>
        <begin position="191"/>
        <end position="260"/>
    </location>
</feature>
<dbReference type="SUPFAM" id="SSF48179">
    <property type="entry name" value="6-phosphogluconate dehydrogenase C-terminal domain-like"/>
    <property type="match status" value="1"/>
</dbReference>
<comment type="caution">
    <text evidence="7">The sequence shown here is derived from an EMBL/GenBank/DDBJ whole genome shotgun (WGS) entry which is preliminary data.</text>
</comment>
<dbReference type="EMBL" id="BMVG01000016">
    <property type="protein sequence ID" value="GHE08449.1"/>
    <property type="molecule type" value="Genomic_DNA"/>
</dbReference>
<sequence length="865" mass="92909">MSENAGIAGIHDVTVVGGGVIGASWAALFLARGLSVTVSDPQPGIDEAVLGHLAEAAPSLRALGLDTSELTARLGFEPDLATAVRAADLVQENGPERLAAKHAMWRTTEENAPADALFATSTSGIPATEIATALKDPGRLVVGHPFNPSHLMPLVEVVPGEHTSYETVERARAFYRALGKRPQVLRKEVPGFVANRLQSALFRECVHLVGEGVVTMQELDDIVTSSLGQRWAVVGPFRSFHLGGGEGGLPHFMSHLGIGMERRWADMAQEQVAFDEPTRRLLTEQAQDFGGTVGELAAERDRRQIAVMRALGDRFDSCPGPAPHRMPRPCLHPTPPHPTPTPPRHGIPTPQRLPPPMSADELTDRVQKALADPVTHDDGFDTHEALRDVLASAGLCPADSGGKITFIGSDPVVPSIMRLGAVPALGMTAKSVALAALWRHRGGEGQDITMDLRKAPHRLCPFYDKKWELLGGYPGGTPADPANPLGFDFYQARDGRWVMPLNPYPKIKNGVYKLLRTWPEKQAVADAVAQWNAADLEQAGDEAGVVMPMLRTTEEFLREAAYEHIAEGPLIKIEKIGDSAPEPLAGAAAQPLSGVRALGMGHIIAGAGVGRDLAQHGADVLNIWRPGELEHDSTYNTANVGVRSTFIDPYGPEGRAKIHTLLRDADVFYANRRPGYLAKIGLSAEEAAAVHPGIIHLSISLAGESGPWTHRVGFDQTAGALSGIMLMEGADGVAARPTSTPTLPYISVVNDYVLSWLATTGAIAALMRRAVDGGSYRVTLNLTRIATWILSLGVFDRDYAHEVALDPDPDSPHAYLDPDTFTADTPCGHYQGVTDQVIMSRTPGRFRDVLLPRGSSAPVWLPRYS</sequence>
<evidence type="ECO:0000259" key="5">
    <source>
        <dbReference type="Pfam" id="PF00725"/>
    </source>
</evidence>
<dbReference type="GO" id="GO:0050104">
    <property type="term" value="F:L-gulonate 3-dehydrogenase activity"/>
    <property type="evidence" value="ECO:0007669"/>
    <property type="project" value="TreeGrafter"/>
</dbReference>
<dbReference type="InterPro" id="IPR003673">
    <property type="entry name" value="CoA-Trfase_fam_III"/>
</dbReference>
<dbReference type="PROSITE" id="PS00067">
    <property type="entry name" value="3HCDH"/>
    <property type="match status" value="1"/>
</dbReference>
<evidence type="ECO:0000256" key="1">
    <source>
        <dbReference type="ARBA" id="ARBA00005086"/>
    </source>
</evidence>
<accession>A0A918YLP3</accession>
<gene>
    <name evidence="7" type="ORF">GCM10010339_56900</name>
</gene>
<name>A0A918YLP3_9ACTN</name>
<evidence type="ECO:0000256" key="4">
    <source>
        <dbReference type="SAM" id="MobiDB-lite"/>
    </source>
</evidence>
<dbReference type="InterPro" id="IPR013328">
    <property type="entry name" value="6PGD_dom2"/>
</dbReference>
<dbReference type="InterPro" id="IPR006108">
    <property type="entry name" value="3HC_DH_C"/>
</dbReference>
<evidence type="ECO:0000259" key="6">
    <source>
        <dbReference type="Pfam" id="PF02737"/>
    </source>
</evidence>
<dbReference type="InterPro" id="IPR023606">
    <property type="entry name" value="CoA-Trfase_III_dom_1_sf"/>
</dbReference>